<dbReference type="Gene3D" id="3.30.70.270">
    <property type="match status" value="2"/>
</dbReference>
<keyword evidence="5" id="KW-0255">Endonuclease</keyword>
<dbReference type="InterPro" id="IPR001584">
    <property type="entry name" value="Integrase_cat-core"/>
</dbReference>
<keyword evidence="2" id="KW-0808">Transferase</keyword>
<gene>
    <name evidence="10" type="ORF">GRG538_LOCUS31436</name>
</gene>
<sequence>MQRSSDRVHTWEEFRIRFYERYRTQARIQHFRTELRLLFQGDHKNILDYFERLKTLMIEINPECTDQWLKHKLVQKLRPDIRSRFDSNLSLPIREIIRSAQTIESNIEQQKVDEKLRKAVLQEKKTVSITTNNISFTKISRQPTSTSSTKQMWSNRPPDQKQNYKQHTHQHTNSFDNTHSQRQHMKNFNNDDYFTYEDQSADNDDKTYYKNNNKNNSNYNHNNKNKNNKINNNDDSNYDSNYVFNSNNNPYNHSLNNNALSNNRTDRHYSNNSYNHNNHAKDQHSSIKSNSNLNRALTINNSSKNFKNRWWCPHCQRNGHSWERCPFNVESINYRPSSLACRSSQFLSGKRCRKIMDEEVLSSFSSSSSSSYPSPPITSLTFTSSKFNDLSSTTPIVGSTNSSRHSDQSFTSHLAPHSTKSSGFIVSPESSTLSYDYPRNCYLTTEAKINDIPGIVLLDTGLGVTIISSSHWKMISSNGSIAPYNGPEIQRPDGSSIGPEGRVLVQITLAGLTIDHPAILARNFRHLILLGNDFMKSIGIVLDLQDNKMWLRSDPNRRYSISSDLTQAGRIDVPVISTERRIIAPYHVAYIQVSTPPFLSHNTWDASITGHRPHIATANSLIRFRDRKSFVQIINCSSHRQKFNVGQPVAVADLYFDDTNNEAHFNLCSTSSMTWESPMPIKKEGKSLTTSSFTPSMPDSRNTLNNSTENLLLQYRACFNEKPGRTSLTQHHVDTGNSNPIKLRPYRVLPVRQNTISSQIQQMLTDGIIEPANGPYAAPVTLQPKKDGYLRFCVDFRQLNSVTVRDVYPIPRIDDTLDHHAFRINQCISNIPALMDLVLGGLKWSCALVYLDDIIVYSPTFSSHLQHLESVLQQIQESGLTLHLSKCQFCKTRLRYLGHIVSQTGIEPDPEKIRAVRDYPVPTRLKEVRTFLGLTNNKRFQWTSLCQQAFDHLRHLLIEPPIIAYPQFDKTFILQHDASDFGLSAILAQKLVDDDGVQREHVIGYASRTLTSSERKFSPTERECLAIVYGCSHFRPYLEGVRFTILTDHKALKWLHQTKDLNSRLARWTMQIAAYDVDIQHRPGADNTNCDALSRAPIDDLSISNDSTVVQESSSSSTVVDPGYLLVLDYFYHCSLPPSQFPIPISLHRTTNSSSPTSSHSIFCANIHFGDNIQLYEDIRNAQWNDAELRPLINYLQTQQLPDDTESSKFHKRVSCHRLVDGALYRVLHSSQSNVEDNSSTTICSTTPLFRSHEQLHLVIPKSKIFDLLSLAHDHPTAAHLGHRKTLYRLSSRFYWSHMRHDVEAYVRACELCQKFKASNKKPGGLMRPIVESEPWNTIGIDLTGPLPKTRRGNTYILVVIDYFTKWVELFALANTKAKTIAQLFVDEVLCRFGFPVRVISDNGVQFISNIFVNVCQVLDIKHQRTPLYHPQSNLCERVNRTLKLLLAALAYNDNKSWDLKLPQIAFALRTAPSDSIEQMPAFLMFGRHPRQPLDLCLPSPVSVDQFPTATDLSDYRKRLLADLLPAYVTTRELLDISHQKQATQYNQHHRPLQFEPDDLVWVTALSGLAMGKWRGNKLSPRREGPYRVVERLSSLTYSLIHTIKSQQFSPIHINRLERYYSFSSID</sequence>
<feature type="compositionally biased region" description="Polar residues" evidence="8">
    <location>
        <begin position="687"/>
        <end position="701"/>
    </location>
</feature>
<evidence type="ECO:0000256" key="3">
    <source>
        <dbReference type="ARBA" id="ARBA00022695"/>
    </source>
</evidence>
<dbReference type="Gene3D" id="2.40.70.10">
    <property type="entry name" value="Acid Proteases"/>
    <property type="match status" value="1"/>
</dbReference>
<proteinExistence type="predicted"/>
<dbReference type="GO" id="GO:0004519">
    <property type="term" value="F:endonuclease activity"/>
    <property type="evidence" value="ECO:0007669"/>
    <property type="project" value="UniProtKB-KW"/>
</dbReference>
<dbReference type="SUPFAM" id="SSF50630">
    <property type="entry name" value="Acid proteases"/>
    <property type="match status" value="1"/>
</dbReference>
<keyword evidence="3" id="KW-0548">Nucleotidyltransferase</keyword>
<evidence type="ECO:0000256" key="7">
    <source>
        <dbReference type="ARBA" id="ARBA00022918"/>
    </source>
</evidence>
<feature type="region of interest" description="Disordered" evidence="8">
    <location>
        <begin position="396"/>
        <end position="423"/>
    </location>
</feature>
<dbReference type="GO" id="GO:0015074">
    <property type="term" value="P:DNA integration"/>
    <property type="evidence" value="ECO:0007669"/>
    <property type="project" value="InterPro"/>
</dbReference>
<dbReference type="Gene3D" id="1.10.340.70">
    <property type="match status" value="1"/>
</dbReference>
<evidence type="ECO:0000313" key="11">
    <source>
        <dbReference type="Proteomes" id="UP000663872"/>
    </source>
</evidence>
<dbReference type="Proteomes" id="UP000663872">
    <property type="component" value="Unassembled WGS sequence"/>
</dbReference>
<dbReference type="SUPFAM" id="SSF56672">
    <property type="entry name" value="DNA/RNA polymerases"/>
    <property type="match status" value="1"/>
</dbReference>
<dbReference type="InterPro" id="IPR021109">
    <property type="entry name" value="Peptidase_aspartic_dom_sf"/>
</dbReference>
<dbReference type="FunFam" id="1.10.340.70:FF:000001">
    <property type="entry name" value="Retrovirus-related Pol polyprotein from transposon gypsy-like Protein"/>
    <property type="match status" value="1"/>
</dbReference>
<evidence type="ECO:0000256" key="2">
    <source>
        <dbReference type="ARBA" id="ARBA00022679"/>
    </source>
</evidence>
<dbReference type="GO" id="GO:0016787">
    <property type="term" value="F:hydrolase activity"/>
    <property type="evidence" value="ECO:0007669"/>
    <property type="project" value="UniProtKB-KW"/>
</dbReference>
<dbReference type="EC" id="2.7.7.49" evidence="1"/>
<dbReference type="FunFam" id="3.10.20.370:FF:000001">
    <property type="entry name" value="Retrovirus-related Pol polyprotein from transposon 17.6-like protein"/>
    <property type="match status" value="1"/>
</dbReference>
<dbReference type="InterPro" id="IPR050951">
    <property type="entry name" value="Retrovirus_Pol_polyprotein"/>
</dbReference>
<dbReference type="Pfam" id="PF00078">
    <property type="entry name" value="RVT_1"/>
    <property type="match status" value="1"/>
</dbReference>
<dbReference type="PANTHER" id="PTHR37984:SF5">
    <property type="entry name" value="PROTEIN NYNRIN-LIKE"/>
    <property type="match status" value="1"/>
</dbReference>
<keyword evidence="6" id="KW-0378">Hydrolase</keyword>
<feature type="compositionally biased region" description="Low complexity" evidence="8">
    <location>
        <begin position="209"/>
        <end position="222"/>
    </location>
</feature>
<evidence type="ECO:0000256" key="5">
    <source>
        <dbReference type="ARBA" id="ARBA00022759"/>
    </source>
</evidence>
<feature type="domain" description="Integrase catalytic" evidence="9">
    <location>
        <begin position="1331"/>
        <end position="1489"/>
    </location>
</feature>
<dbReference type="InterPro" id="IPR012337">
    <property type="entry name" value="RNaseH-like_sf"/>
</dbReference>
<feature type="region of interest" description="Disordered" evidence="8">
    <location>
        <begin position="138"/>
        <end position="181"/>
    </location>
</feature>
<reference evidence="10" key="1">
    <citation type="submission" date="2021-02" db="EMBL/GenBank/DDBJ databases">
        <authorList>
            <person name="Nowell W R."/>
        </authorList>
    </citation>
    <scope>NUCLEOTIDE SEQUENCE</scope>
</reference>
<dbReference type="Pfam" id="PF03732">
    <property type="entry name" value="Retrotrans_gag"/>
    <property type="match status" value="1"/>
</dbReference>
<dbReference type="InterPro" id="IPR036397">
    <property type="entry name" value="RNaseH_sf"/>
</dbReference>
<dbReference type="Gene3D" id="3.10.10.10">
    <property type="entry name" value="HIV Type 1 Reverse Transcriptase, subunit A, domain 1"/>
    <property type="match status" value="1"/>
</dbReference>
<evidence type="ECO:0000256" key="4">
    <source>
        <dbReference type="ARBA" id="ARBA00022722"/>
    </source>
</evidence>
<name>A0A818YLY7_9BILA</name>
<dbReference type="EMBL" id="CAJNYT010005506">
    <property type="protein sequence ID" value="CAF3751870.1"/>
    <property type="molecule type" value="Genomic_DNA"/>
</dbReference>
<dbReference type="CDD" id="cd01647">
    <property type="entry name" value="RT_LTR"/>
    <property type="match status" value="1"/>
</dbReference>
<feature type="compositionally biased region" description="Polar residues" evidence="8">
    <location>
        <begin position="171"/>
        <end position="181"/>
    </location>
</feature>
<comment type="caution">
    <text evidence="10">The sequence shown here is derived from an EMBL/GenBank/DDBJ whole genome shotgun (WGS) entry which is preliminary data.</text>
</comment>
<dbReference type="PANTHER" id="PTHR37984">
    <property type="entry name" value="PROTEIN CBG26694"/>
    <property type="match status" value="1"/>
</dbReference>
<dbReference type="InterPro" id="IPR041588">
    <property type="entry name" value="Integrase_H2C2"/>
</dbReference>
<feature type="compositionally biased region" description="Polar residues" evidence="8">
    <location>
        <begin position="138"/>
        <end position="154"/>
    </location>
</feature>
<dbReference type="CDD" id="cd00303">
    <property type="entry name" value="retropepsin_like"/>
    <property type="match status" value="1"/>
</dbReference>
<dbReference type="Pfam" id="PF17917">
    <property type="entry name" value="RT_RNaseH"/>
    <property type="match status" value="1"/>
</dbReference>
<protein>
    <recommendedName>
        <fullName evidence="1">RNA-directed DNA polymerase</fullName>
        <ecNumber evidence="1">2.7.7.49</ecNumber>
    </recommendedName>
</protein>
<evidence type="ECO:0000313" key="10">
    <source>
        <dbReference type="EMBL" id="CAF3751870.1"/>
    </source>
</evidence>
<feature type="region of interest" description="Disordered" evidence="8">
    <location>
        <begin position="684"/>
        <end position="705"/>
    </location>
</feature>
<dbReference type="GO" id="GO:0003964">
    <property type="term" value="F:RNA-directed DNA polymerase activity"/>
    <property type="evidence" value="ECO:0007669"/>
    <property type="project" value="UniProtKB-KW"/>
</dbReference>
<dbReference type="FunFam" id="3.30.420.10:FF:000032">
    <property type="entry name" value="Retrovirus-related Pol polyprotein from transposon 297-like Protein"/>
    <property type="match status" value="1"/>
</dbReference>
<organism evidence="10 11">
    <name type="scientific">Rotaria socialis</name>
    <dbReference type="NCBI Taxonomy" id="392032"/>
    <lineage>
        <taxon>Eukaryota</taxon>
        <taxon>Metazoa</taxon>
        <taxon>Spiralia</taxon>
        <taxon>Gnathifera</taxon>
        <taxon>Rotifera</taxon>
        <taxon>Eurotatoria</taxon>
        <taxon>Bdelloidea</taxon>
        <taxon>Philodinida</taxon>
        <taxon>Philodinidae</taxon>
        <taxon>Rotaria</taxon>
    </lineage>
</organism>
<keyword evidence="7" id="KW-0695">RNA-directed DNA polymerase</keyword>
<dbReference type="Pfam" id="PF17921">
    <property type="entry name" value="Integrase_H2C2"/>
    <property type="match status" value="1"/>
</dbReference>
<dbReference type="SUPFAM" id="SSF53098">
    <property type="entry name" value="Ribonuclease H-like"/>
    <property type="match status" value="1"/>
</dbReference>
<evidence type="ECO:0000256" key="8">
    <source>
        <dbReference type="SAM" id="MobiDB-lite"/>
    </source>
</evidence>
<dbReference type="PROSITE" id="PS50994">
    <property type="entry name" value="INTEGRASE"/>
    <property type="match status" value="1"/>
</dbReference>
<accession>A0A818YLY7</accession>
<evidence type="ECO:0000256" key="6">
    <source>
        <dbReference type="ARBA" id="ARBA00022801"/>
    </source>
</evidence>
<evidence type="ECO:0000256" key="1">
    <source>
        <dbReference type="ARBA" id="ARBA00012493"/>
    </source>
</evidence>
<dbReference type="InterPro" id="IPR041373">
    <property type="entry name" value="RT_RNaseH"/>
</dbReference>
<dbReference type="InterPro" id="IPR043128">
    <property type="entry name" value="Rev_trsase/Diguanyl_cyclase"/>
</dbReference>
<dbReference type="Gene3D" id="3.10.20.370">
    <property type="match status" value="1"/>
</dbReference>
<evidence type="ECO:0000259" key="9">
    <source>
        <dbReference type="PROSITE" id="PS50994"/>
    </source>
</evidence>
<keyword evidence="4" id="KW-0540">Nuclease</keyword>
<dbReference type="InterPro" id="IPR005162">
    <property type="entry name" value="Retrotrans_gag_dom"/>
</dbReference>
<dbReference type="InterPro" id="IPR000477">
    <property type="entry name" value="RT_dom"/>
</dbReference>
<dbReference type="Pfam" id="PF00665">
    <property type="entry name" value="rve"/>
    <property type="match status" value="1"/>
</dbReference>
<dbReference type="InterPro" id="IPR043502">
    <property type="entry name" value="DNA/RNA_pol_sf"/>
</dbReference>
<dbReference type="GO" id="GO:0003676">
    <property type="term" value="F:nucleic acid binding"/>
    <property type="evidence" value="ECO:0007669"/>
    <property type="project" value="InterPro"/>
</dbReference>
<dbReference type="CDD" id="cd09274">
    <property type="entry name" value="RNase_HI_RT_Ty3"/>
    <property type="match status" value="1"/>
</dbReference>
<feature type="compositionally biased region" description="Low complexity" evidence="8">
    <location>
        <begin position="228"/>
        <end position="263"/>
    </location>
</feature>
<feature type="region of interest" description="Disordered" evidence="8">
    <location>
        <begin position="193"/>
        <end position="290"/>
    </location>
</feature>
<dbReference type="Gene3D" id="3.30.420.10">
    <property type="entry name" value="Ribonuclease H-like superfamily/Ribonuclease H"/>
    <property type="match status" value="1"/>
</dbReference>